<evidence type="ECO:0000259" key="6">
    <source>
        <dbReference type="Pfam" id="PF08281"/>
    </source>
</evidence>
<dbReference type="SUPFAM" id="SSF88946">
    <property type="entry name" value="Sigma2 domain of RNA polymerase sigma factors"/>
    <property type="match status" value="1"/>
</dbReference>
<keyword evidence="4" id="KW-0804">Transcription</keyword>
<dbReference type="Pfam" id="PF04542">
    <property type="entry name" value="Sigma70_r2"/>
    <property type="match status" value="1"/>
</dbReference>
<keyword evidence="3" id="KW-0731">Sigma factor</keyword>
<dbReference type="InterPro" id="IPR013324">
    <property type="entry name" value="RNA_pol_sigma_r3/r4-like"/>
</dbReference>
<dbReference type="PANTHER" id="PTHR43133:SF51">
    <property type="entry name" value="RNA POLYMERASE SIGMA FACTOR"/>
    <property type="match status" value="1"/>
</dbReference>
<dbReference type="InterPro" id="IPR007627">
    <property type="entry name" value="RNA_pol_sigma70_r2"/>
</dbReference>
<evidence type="ECO:0000256" key="3">
    <source>
        <dbReference type="ARBA" id="ARBA00023082"/>
    </source>
</evidence>
<dbReference type="InterPro" id="IPR013325">
    <property type="entry name" value="RNA_pol_sigma_r2"/>
</dbReference>
<reference evidence="7" key="1">
    <citation type="submission" date="2019-08" db="EMBL/GenBank/DDBJ databases">
        <authorList>
            <person name="Kucharzyk K."/>
            <person name="Murdoch R.W."/>
            <person name="Higgins S."/>
            <person name="Loffler F."/>
        </authorList>
    </citation>
    <scope>NUCLEOTIDE SEQUENCE</scope>
</reference>
<dbReference type="CDD" id="cd06171">
    <property type="entry name" value="Sigma70_r4"/>
    <property type="match status" value="1"/>
</dbReference>
<organism evidence="7">
    <name type="scientific">bioreactor metagenome</name>
    <dbReference type="NCBI Taxonomy" id="1076179"/>
    <lineage>
        <taxon>unclassified sequences</taxon>
        <taxon>metagenomes</taxon>
        <taxon>ecological metagenomes</taxon>
    </lineage>
</organism>
<evidence type="ECO:0000313" key="7">
    <source>
        <dbReference type="EMBL" id="MPN48019.1"/>
    </source>
</evidence>
<dbReference type="EMBL" id="VSSQ01109962">
    <property type="protein sequence ID" value="MPN48019.1"/>
    <property type="molecule type" value="Genomic_DNA"/>
</dbReference>
<feature type="domain" description="RNA polymerase sigma-70 region 2" evidence="5">
    <location>
        <begin position="20"/>
        <end position="82"/>
    </location>
</feature>
<name>A0A645IC26_9ZZZZ</name>
<dbReference type="Gene3D" id="1.10.10.10">
    <property type="entry name" value="Winged helix-like DNA-binding domain superfamily/Winged helix DNA-binding domain"/>
    <property type="match status" value="1"/>
</dbReference>
<dbReference type="PANTHER" id="PTHR43133">
    <property type="entry name" value="RNA POLYMERASE ECF-TYPE SIGMA FACTO"/>
    <property type="match status" value="1"/>
</dbReference>
<dbReference type="InterPro" id="IPR036388">
    <property type="entry name" value="WH-like_DNA-bd_sf"/>
</dbReference>
<dbReference type="InterPro" id="IPR039425">
    <property type="entry name" value="RNA_pol_sigma-70-like"/>
</dbReference>
<dbReference type="Gene3D" id="1.10.1740.10">
    <property type="match status" value="1"/>
</dbReference>
<comment type="caution">
    <text evidence="7">The sequence shown here is derived from an EMBL/GenBank/DDBJ whole genome shotgun (WGS) entry which is preliminary data.</text>
</comment>
<feature type="domain" description="RNA polymerase sigma factor 70 region 4 type 2" evidence="6">
    <location>
        <begin position="113"/>
        <end position="164"/>
    </location>
</feature>
<dbReference type="GO" id="GO:0016987">
    <property type="term" value="F:sigma factor activity"/>
    <property type="evidence" value="ECO:0007669"/>
    <property type="project" value="UniProtKB-KW"/>
</dbReference>
<evidence type="ECO:0000256" key="1">
    <source>
        <dbReference type="ARBA" id="ARBA00010641"/>
    </source>
</evidence>
<dbReference type="GO" id="GO:0006352">
    <property type="term" value="P:DNA-templated transcription initiation"/>
    <property type="evidence" value="ECO:0007669"/>
    <property type="project" value="InterPro"/>
</dbReference>
<keyword evidence="2" id="KW-0805">Transcription regulation</keyword>
<dbReference type="GO" id="GO:0003677">
    <property type="term" value="F:DNA binding"/>
    <property type="evidence" value="ECO:0007669"/>
    <property type="project" value="InterPro"/>
</dbReference>
<dbReference type="Pfam" id="PF08281">
    <property type="entry name" value="Sigma70_r4_2"/>
    <property type="match status" value="1"/>
</dbReference>
<protein>
    <submittedName>
        <fullName evidence="7">ECF RNA polymerase sigma factor SigR</fullName>
    </submittedName>
</protein>
<comment type="similarity">
    <text evidence="1">Belongs to the sigma-70 factor family. ECF subfamily.</text>
</comment>
<evidence type="ECO:0000256" key="2">
    <source>
        <dbReference type="ARBA" id="ARBA00023015"/>
    </source>
</evidence>
<sequence>MDLLIKRAQKGDEEAFIEIMNQYMPQMYKVAKTRLKNEADIGDAIQETILSCFKSIKKLKNNCFFKTWLIKILINKCNDILGDNKIIYVDDFQGTIDSNMELRADDIIEDKLDFENALSVLNQEHKLVIILYYVNGFNTREISEILNEKEGTIKSRLSRARQQLKMHYVKSENKSFSNGGC</sequence>
<proteinExistence type="inferred from homology"/>
<dbReference type="InterPro" id="IPR014284">
    <property type="entry name" value="RNA_pol_sigma-70_dom"/>
</dbReference>
<dbReference type="NCBIfam" id="TIGR02937">
    <property type="entry name" value="sigma70-ECF"/>
    <property type="match status" value="1"/>
</dbReference>
<accession>A0A645IC26</accession>
<dbReference type="SUPFAM" id="SSF88659">
    <property type="entry name" value="Sigma3 and sigma4 domains of RNA polymerase sigma factors"/>
    <property type="match status" value="1"/>
</dbReference>
<dbReference type="InterPro" id="IPR013249">
    <property type="entry name" value="RNA_pol_sigma70_r4_t2"/>
</dbReference>
<dbReference type="AlphaFoldDB" id="A0A645IC26"/>
<gene>
    <name evidence="7" type="primary">sigR_15</name>
    <name evidence="7" type="ORF">SDC9_195623</name>
</gene>
<evidence type="ECO:0000259" key="5">
    <source>
        <dbReference type="Pfam" id="PF04542"/>
    </source>
</evidence>
<evidence type="ECO:0000256" key="4">
    <source>
        <dbReference type="ARBA" id="ARBA00023163"/>
    </source>
</evidence>